<dbReference type="AlphaFoldDB" id="C8PHQ3"/>
<sequence length="38" mass="4722">MKFNERQVERSRAKRRESRASKALKLHEFRFKFNRIVA</sequence>
<protein>
    <submittedName>
        <fullName evidence="1">Uncharacterized protein</fullName>
    </submittedName>
</protein>
<reference evidence="1 2" key="1">
    <citation type="submission" date="2009-07" db="EMBL/GenBank/DDBJ databases">
        <authorList>
            <person name="Madupu R."/>
            <person name="Sebastian Y."/>
            <person name="Durkin A.S."/>
            <person name="Torralba M."/>
            <person name="Methe B."/>
            <person name="Sutton G.G."/>
            <person name="Strausberg R.L."/>
            <person name="Nelson K.E."/>
        </authorList>
    </citation>
    <scope>NUCLEOTIDE SEQUENCE [LARGE SCALE GENOMIC DNA]</scope>
    <source>
        <strain evidence="1 2">RM3268</strain>
    </source>
</reference>
<comment type="caution">
    <text evidence="1">The sequence shown here is derived from an EMBL/GenBank/DDBJ whole genome shotgun (WGS) entry which is preliminary data.</text>
</comment>
<evidence type="ECO:0000313" key="2">
    <source>
        <dbReference type="Proteomes" id="UP000005709"/>
    </source>
</evidence>
<accession>C8PHQ3</accession>
<dbReference type="Proteomes" id="UP000005709">
    <property type="component" value="Unassembled WGS sequence"/>
</dbReference>
<proteinExistence type="predicted"/>
<organism evidence="1 2">
    <name type="scientific">Campylobacter gracilis RM3268</name>
    <dbReference type="NCBI Taxonomy" id="553220"/>
    <lineage>
        <taxon>Bacteria</taxon>
        <taxon>Pseudomonadati</taxon>
        <taxon>Campylobacterota</taxon>
        <taxon>Epsilonproteobacteria</taxon>
        <taxon>Campylobacterales</taxon>
        <taxon>Campylobacteraceae</taxon>
        <taxon>Campylobacter</taxon>
    </lineage>
</organism>
<keyword evidence="2" id="KW-1185">Reference proteome</keyword>
<evidence type="ECO:0000313" key="1">
    <source>
        <dbReference type="EMBL" id="EEV17667.1"/>
    </source>
</evidence>
<gene>
    <name evidence="1" type="ORF">CAMGR0001_0499</name>
</gene>
<dbReference type="EMBL" id="ACYG01000024">
    <property type="protein sequence ID" value="EEV17667.1"/>
    <property type="molecule type" value="Genomic_DNA"/>
</dbReference>
<name>C8PHQ3_9BACT</name>